<evidence type="ECO:0000313" key="2">
    <source>
        <dbReference type="EMBL" id="QAY71149.1"/>
    </source>
</evidence>
<dbReference type="PANTHER" id="PTHR40459:SF1">
    <property type="entry name" value="CONSERVED HYPOTHETICAL ALANINE AND LEUCINE RICH PROTEIN"/>
    <property type="match status" value="1"/>
</dbReference>
<dbReference type="PANTHER" id="PTHR40459">
    <property type="entry name" value="CONSERVED HYPOTHETICAL ALANINE AND LEUCINE RICH PROTEIN"/>
    <property type="match status" value="1"/>
</dbReference>
<dbReference type="Gene3D" id="1.10.1040.20">
    <property type="entry name" value="ProC-like, C-terminal domain"/>
    <property type="match status" value="1"/>
</dbReference>
<dbReference type="AlphaFoldDB" id="A0A4P6FA38"/>
<dbReference type="SUPFAM" id="SSF51735">
    <property type="entry name" value="NAD(P)-binding Rossmann-fold domains"/>
    <property type="match status" value="1"/>
</dbReference>
<dbReference type="InterPro" id="IPR037108">
    <property type="entry name" value="TM1727-like_C_sf"/>
</dbReference>
<keyword evidence="3" id="KW-1185">Reference proteome</keyword>
<accession>A0A4P6FA38</accession>
<dbReference type="Gene3D" id="3.40.50.720">
    <property type="entry name" value="NAD(P)-binding Rossmann-like Domain"/>
    <property type="match status" value="1"/>
</dbReference>
<feature type="domain" description="DUF2520" evidence="1">
    <location>
        <begin position="117"/>
        <end position="241"/>
    </location>
</feature>
<name>A0A4P6FA38_9MICO</name>
<dbReference type="KEGG" id="xya:ET471_14795"/>
<evidence type="ECO:0000259" key="1">
    <source>
        <dbReference type="Pfam" id="PF10728"/>
    </source>
</evidence>
<dbReference type="InterPro" id="IPR018931">
    <property type="entry name" value="DUF2520"/>
</dbReference>
<protein>
    <submittedName>
        <fullName evidence="2">DUF2520 domain-containing protein</fullName>
    </submittedName>
</protein>
<dbReference type="OrthoDB" id="8650434at2"/>
<gene>
    <name evidence="2" type="ORF">ET471_14795</name>
</gene>
<dbReference type="Pfam" id="PF10728">
    <property type="entry name" value="DUF2520"/>
    <property type="match status" value="1"/>
</dbReference>
<dbReference type="InterPro" id="IPR036291">
    <property type="entry name" value="NAD(P)-bd_dom_sf"/>
</dbReference>
<dbReference type="RefSeq" id="WP_129189540.1">
    <property type="nucleotide sequence ID" value="NZ_CP035493.1"/>
</dbReference>
<sequence>MPPSQDTSVTPRAHVAGRVAVVGAGRMGRSVAATLRAAGVDVDGPLGRGATGAGADVVLLAVPDHAIAAAAALVAPGPYVGHLSGATSLAPLASPRAFSVHPLMTVTAAGADLAGVPAAVAGADAAALAVARGIAETLGLVPFEIDDADRVAYHAAACIASNYLVTLEGIAERLAATAGVGRDALVPLVRATVENWARLGPGDALTGPVARGDEATVAAHRAVVADRAPEAIGAFDALTQATRALAASRAGAPTKEQA</sequence>
<dbReference type="InterPro" id="IPR008927">
    <property type="entry name" value="6-PGluconate_DH-like_C_sf"/>
</dbReference>
<evidence type="ECO:0000313" key="3">
    <source>
        <dbReference type="Proteomes" id="UP000292118"/>
    </source>
</evidence>
<proteinExistence type="predicted"/>
<organism evidence="2 3">
    <name type="scientific">Xylanimonas protaetiae</name>
    <dbReference type="NCBI Taxonomy" id="2509457"/>
    <lineage>
        <taxon>Bacteria</taxon>
        <taxon>Bacillati</taxon>
        <taxon>Actinomycetota</taxon>
        <taxon>Actinomycetes</taxon>
        <taxon>Micrococcales</taxon>
        <taxon>Promicromonosporaceae</taxon>
        <taxon>Xylanimonas</taxon>
    </lineage>
</organism>
<dbReference type="EMBL" id="CP035493">
    <property type="protein sequence ID" value="QAY71149.1"/>
    <property type="molecule type" value="Genomic_DNA"/>
</dbReference>
<dbReference type="SUPFAM" id="SSF48179">
    <property type="entry name" value="6-phosphogluconate dehydrogenase C-terminal domain-like"/>
    <property type="match status" value="1"/>
</dbReference>
<reference evidence="2 3" key="1">
    <citation type="submission" date="2019-01" db="EMBL/GenBank/DDBJ databases">
        <title>Genome sequencing of strain FW10M-9.</title>
        <authorList>
            <person name="Heo J."/>
            <person name="Kim S.-J."/>
            <person name="Kim J.-S."/>
            <person name="Hong S.-B."/>
            <person name="Kwon S.-W."/>
        </authorList>
    </citation>
    <scope>NUCLEOTIDE SEQUENCE [LARGE SCALE GENOMIC DNA]</scope>
    <source>
        <strain evidence="2 3">FW10M-9</strain>
    </source>
</reference>
<dbReference type="Proteomes" id="UP000292118">
    <property type="component" value="Chromosome"/>
</dbReference>